<gene>
    <name evidence="3" type="ORF">BSAL_84805</name>
</gene>
<dbReference type="SMART" id="SM00775">
    <property type="entry name" value="LNS2"/>
    <property type="match status" value="1"/>
</dbReference>
<dbReference type="InterPro" id="IPR036412">
    <property type="entry name" value="HAD-like_sf"/>
</dbReference>
<evidence type="ECO:0000313" key="4">
    <source>
        <dbReference type="Proteomes" id="UP000051952"/>
    </source>
</evidence>
<dbReference type="GO" id="GO:0008195">
    <property type="term" value="F:phosphatidate phosphatase activity"/>
    <property type="evidence" value="ECO:0007669"/>
    <property type="project" value="TreeGrafter"/>
</dbReference>
<keyword evidence="4" id="KW-1185">Reference proteome</keyword>
<evidence type="ECO:0000313" key="3">
    <source>
        <dbReference type="EMBL" id="CUG75879.1"/>
    </source>
</evidence>
<dbReference type="Proteomes" id="UP000051952">
    <property type="component" value="Unassembled WGS sequence"/>
</dbReference>
<feature type="domain" description="LNS2/PITP" evidence="2">
    <location>
        <begin position="186"/>
        <end position="343"/>
    </location>
</feature>
<dbReference type="InterPro" id="IPR026058">
    <property type="entry name" value="LIPIN"/>
</dbReference>
<sequence>MYRCVVVRRFAPIAPLRVGGMAALGCSRRYAQQQQGRPVVGQRAHSSVVTRLRGSLTTNAANDVVVVQHQDGTLHSTPFHVRFGGGAAVENSLVSIEVNGALTTASMRVGPYGMAYWPGGSVDATNCKGDQHATGGPCSVDLTSLGLVSGENTLSFRLLPPPPSSDAEAASVVTCNLFVWPHDAKIVVSDVDGTITKSDVLGHIMPLFGKDWTHAGLCSLYSRIADNDYEFVYLTARSLAHQKRTKEFLWSIDQEGGKTTLPRGPVLTAPDSVATALVREISMKSDVFKTSCLETIVRAFPKGSSPLCGGFGNRSGDYASYRAVNIPQDNIFVVNAKSIIYVDGDKQRQTTYDKLLLDVNQLFPPLPTTTETQ</sequence>
<dbReference type="InterPro" id="IPR031315">
    <property type="entry name" value="LNS2/PITP"/>
</dbReference>
<dbReference type="EMBL" id="CYKH01000988">
    <property type="protein sequence ID" value="CUG75879.1"/>
    <property type="molecule type" value="Genomic_DNA"/>
</dbReference>
<dbReference type="PANTHER" id="PTHR12181">
    <property type="entry name" value="LIPIN"/>
    <property type="match status" value="1"/>
</dbReference>
<organism evidence="3 4">
    <name type="scientific">Bodo saltans</name>
    <name type="common">Flagellated protozoan</name>
    <dbReference type="NCBI Taxonomy" id="75058"/>
    <lineage>
        <taxon>Eukaryota</taxon>
        <taxon>Discoba</taxon>
        <taxon>Euglenozoa</taxon>
        <taxon>Kinetoplastea</taxon>
        <taxon>Metakinetoplastina</taxon>
        <taxon>Eubodonida</taxon>
        <taxon>Bodonidae</taxon>
        <taxon>Bodo</taxon>
    </lineage>
</organism>
<protein>
    <submittedName>
        <fullName evidence="3">Lipin, putative</fullName>
    </submittedName>
</protein>
<proteinExistence type="inferred from homology"/>
<evidence type="ECO:0000259" key="2">
    <source>
        <dbReference type="SMART" id="SM00775"/>
    </source>
</evidence>
<dbReference type="VEuPathDB" id="TriTrypDB:BSAL_84805"/>
<dbReference type="OrthoDB" id="4567at2759"/>
<dbReference type="AlphaFoldDB" id="A0A0S4J4C7"/>
<evidence type="ECO:0000256" key="1">
    <source>
        <dbReference type="ARBA" id="ARBA00005476"/>
    </source>
</evidence>
<comment type="similarity">
    <text evidence="1">Belongs to the lipin family.</text>
</comment>
<dbReference type="InterPro" id="IPR013209">
    <property type="entry name" value="LNS2"/>
</dbReference>
<dbReference type="OMA" id="HASHPQW"/>
<accession>A0A0S4J4C7</accession>
<dbReference type="PANTHER" id="PTHR12181:SF12">
    <property type="entry name" value="PHOSPHATIDATE PHOSPHATASE"/>
    <property type="match status" value="1"/>
</dbReference>
<dbReference type="Pfam" id="PF04571">
    <property type="entry name" value="Lipin_N"/>
    <property type="match status" value="1"/>
</dbReference>
<dbReference type="SUPFAM" id="SSF56784">
    <property type="entry name" value="HAD-like"/>
    <property type="match status" value="1"/>
</dbReference>
<name>A0A0S4J4C7_BODSA</name>
<dbReference type="Pfam" id="PF08235">
    <property type="entry name" value="LNS2"/>
    <property type="match status" value="1"/>
</dbReference>
<reference evidence="4" key="1">
    <citation type="submission" date="2015-09" db="EMBL/GenBank/DDBJ databases">
        <authorList>
            <consortium name="Pathogen Informatics"/>
        </authorList>
    </citation>
    <scope>NUCLEOTIDE SEQUENCE [LARGE SCALE GENOMIC DNA]</scope>
    <source>
        <strain evidence="4">Lake Konstanz</strain>
    </source>
</reference>
<dbReference type="InterPro" id="IPR007651">
    <property type="entry name" value="Lipin_N"/>
</dbReference>